<evidence type="ECO:0008006" key="2">
    <source>
        <dbReference type="Google" id="ProtNLM"/>
    </source>
</evidence>
<name>A0A1J5SG12_9ZZZZ</name>
<reference evidence="1" key="1">
    <citation type="submission" date="2016-10" db="EMBL/GenBank/DDBJ databases">
        <title>Sequence of Gallionella enrichment culture.</title>
        <authorList>
            <person name="Poehlein A."/>
            <person name="Muehling M."/>
            <person name="Daniel R."/>
        </authorList>
    </citation>
    <scope>NUCLEOTIDE SEQUENCE</scope>
</reference>
<protein>
    <recommendedName>
        <fullName evidence="2">DUF3822 domain-containing protein</fullName>
    </recommendedName>
</protein>
<dbReference type="Gene3D" id="3.30.420.250">
    <property type="match status" value="1"/>
</dbReference>
<comment type="caution">
    <text evidence="1">The sequence shown here is derived from an EMBL/GenBank/DDBJ whole genome shotgun (WGS) entry which is preliminary data.</text>
</comment>
<proteinExistence type="predicted"/>
<dbReference type="InterPro" id="IPR024213">
    <property type="entry name" value="DUF3822"/>
</dbReference>
<dbReference type="CDD" id="cd24013">
    <property type="entry name" value="ASKHA_ATPase_BT3980-like"/>
    <property type="match status" value="1"/>
</dbReference>
<dbReference type="Pfam" id="PF12864">
    <property type="entry name" value="DUF3822"/>
    <property type="match status" value="1"/>
</dbReference>
<dbReference type="EMBL" id="MLJW01000093">
    <property type="protein sequence ID" value="OIR00628.1"/>
    <property type="molecule type" value="Genomic_DNA"/>
</dbReference>
<organism evidence="1">
    <name type="scientific">mine drainage metagenome</name>
    <dbReference type="NCBI Taxonomy" id="410659"/>
    <lineage>
        <taxon>unclassified sequences</taxon>
        <taxon>metagenomes</taxon>
        <taxon>ecological metagenomes</taxon>
    </lineage>
</organism>
<accession>A0A1J5SG12</accession>
<evidence type="ECO:0000313" key="1">
    <source>
        <dbReference type="EMBL" id="OIR00628.1"/>
    </source>
</evidence>
<dbReference type="AlphaFoldDB" id="A0A1J5SG12"/>
<dbReference type="Gene3D" id="3.30.420.260">
    <property type="match status" value="1"/>
</dbReference>
<sequence>MVQKQISIYGELETQSPFNSDQLVLELSNTHIAMMVKFSGKKHVGAFELFGFDSNAMGWYDIFHQVRVESIILDRSYNDTRLFFNLNEAVVMPAQAFNTNAADAYLTAVHGDSTNHIIRYDNIVSDAGLINVYRIKKSLHDIVNSNLMMVTPRHVYSKLLENVLNNNVIFQGAFLKLDFYNNQMNVVLLKNGILHLIQSYSYQTPDDVLYYLLNIAEKFDISTTETPVEVSGLIDIKSQYFDYIEKIFKQISFETLKADNIFSNYSGEYPPHYFTPFLNLTV</sequence>
<gene>
    <name evidence="1" type="ORF">GALL_173190</name>
</gene>